<gene>
    <name evidence="1" type="ORF">QFC22_000438</name>
</gene>
<proteinExistence type="predicted"/>
<evidence type="ECO:0000313" key="2">
    <source>
        <dbReference type="Proteomes" id="UP001243375"/>
    </source>
</evidence>
<protein>
    <submittedName>
        <fullName evidence="1">Uncharacterized protein</fullName>
    </submittedName>
</protein>
<sequence length="360" mass="41201">MSSGNSTLVQEPSRPDETSASKAFTQLPPHIAAAVADFKSKGHKWTPDYKPGSEDEKTRAVFAAYATNDEPDNRDEEQDPWKFEIVNGLFRQSHADSNKLTPEQMLETGFGLLDETPDRWAKFKASVEKLQREAPDNVKYKVMFCGRHGQGWHNFAAAKYDPVTWELDLTKRNGDGEVVWGPDAELTPLGEKQALTVQEGWKRNLALGAPLPEVWFCSPLTRTAETMRLSFGDILEGKTPIFVEAFREIFGEHTCDKRRTKVIVSLKSYLQERYPTYKFEPGFAEEDPWWKPDERELEANRRERLRNAMFKLFDENDQTYISLTSHSCALRSLLTVLHHRPYSLETGEMIPVIVKATKQN</sequence>
<reference evidence="1" key="1">
    <citation type="submission" date="2023-04" db="EMBL/GenBank/DDBJ databases">
        <title>Draft Genome sequencing of Naganishia species isolated from polar environments using Oxford Nanopore Technology.</title>
        <authorList>
            <person name="Leo P."/>
            <person name="Venkateswaran K."/>
        </authorList>
    </citation>
    <scope>NUCLEOTIDE SEQUENCE</scope>
    <source>
        <strain evidence="1">MNA-CCFEE 5425</strain>
    </source>
</reference>
<evidence type="ECO:0000313" key="1">
    <source>
        <dbReference type="EMBL" id="KAJ9125477.1"/>
    </source>
</evidence>
<organism evidence="1 2">
    <name type="scientific">Naganishia vaughanmartiniae</name>
    <dbReference type="NCBI Taxonomy" id="1424756"/>
    <lineage>
        <taxon>Eukaryota</taxon>
        <taxon>Fungi</taxon>
        <taxon>Dikarya</taxon>
        <taxon>Basidiomycota</taxon>
        <taxon>Agaricomycotina</taxon>
        <taxon>Tremellomycetes</taxon>
        <taxon>Filobasidiales</taxon>
        <taxon>Filobasidiaceae</taxon>
        <taxon>Naganishia</taxon>
    </lineage>
</organism>
<dbReference type="EMBL" id="JASBWU010000001">
    <property type="protein sequence ID" value="KAJ9125477.1"/>
    <property type="molecule type" value="Genomic_DNA"/>
</dbReference>
<comment type="caution">
    <text evidence="1">The sequence shown here is derived from an EMBL/GenBank/DDBJ whole genome shotgun (WGS) entry which is preliminary data.</text>
</comment>
<keyword evidence="2" id="KW-1185">Reference proteome</keyword>
<dbReference type="Proteomes" id="UP001243375">
    <property type="component" value="Unassembled WGS sequence"/>
</dbReference>
<accession>A0ACC2XRZ8</accession>
<name>A0ACC2XRZ8_9TREE</name>